<dbReference type="Pfam" id="PF14223">
    <property type="entry name" value="Retrotran_gag_2"/>
    <property type="match status" value="1"/>
</dbReference>
<reference evidence="3" key="2">
    <citation type="journal article" date="2017" name="Nat. Plants">
        <title>The Aegilops tauschii genome reveals multiple impacts of transposons.</title>
        <authorList>
            <person name="Zhao G."/>
            <person name="Zou C."/>
            <person name="Li K."/>
            <person name="Wang K."/>
            <person name="Li T."/>
            <person name="Gao L."/>
            <person name="Zhang X."/>
            <person name="Wang H."/>
            <person name="Yang Z."/>
            <person name="Liu X."/>
            <person name="Jiang W."/>
            <person name="Mao L."/>
            <person name="Kong X."/>
            <person name="Jiao Y."/>
            <person name="Jia J."/>
        </authorList>
    </citation>
    <scope>NUCLEOTIDE SEQUENCE [LARGE SCALE GENOMIC DNA]</scope>
    <source>
        <strain evidence="3">cv. AL8/78</strain>
    </source>
</reference>
<dbReference type="Gramene" id="AET2Gv20291900.1">
    <property type="protein sequence ID" value="AET2Gv20291900.1"/>
    <property type="gene ID" value="AET2Gv20291900"/>
</dbReference>
<evidence type="ECO:0000313" key="2">
    <source>
        <dbReference type="EnsemblPlants" id="AET2Gv20291900.1"/>
    </source>
</evidence>
<accession>A0A453AXK4</accession>
<evidence type="ECO:0000256" key="1">
    <source>
        <dbReference type="SAM" id="MobiDB-lite"/>
    </source>
</evidence>
<reference evidence="2" key="5">
    <citation type="journal article" date="2021" name="G3 (Bethesda)">
        <title>Aegilops tauschii genome assembly Aet v5.0 features greater sequence contiguity and improved annotation.</title>
        <authorList>
            <person name="Wang L."/>
            <person name="Zhu T."/>
            <person name="Rodriguez J.C."/>
            <person name="Deal K.R."/>
            <person name="Dubcovsky J."/>
            <person name="McGuire P.E."/>
            <person name="Lux T."/>
            <person name="Spannagl M."/>
            <person name="Mayer K.F.X."/>
            <person name="Baldrich P."/>
            <person name="Meyers B.C."/>
            <person name="Huo N."/>
            <person name="Gu Y.Q."/>
            <person name="Zhou H."/>
            <person name="Devos K.M."/>
            <person name="Bennetzen J.L."/>
            <person name="Unver T."/>
            <person name="Budak H."/>
            <person name="Gulick P.J."/>
            <person name="Galiba G."/>
            <person name="Kalapos B."/>
            <person name="Nelson D.R."/>
            <person name="Li P."/>
            <person name="You F.M."/>
            <person name="Luo M.C."/>
            <person name="Dvorak J."/>
        </authorList>
    </citation>
    <scope>NUCLEOTIDE SEQUENCE [LARGE SCALE GENOMIC DNA]</scope>
    <source>
        <strain evidence="2">cv. AL8/78</strain>
    </source>
</reference>
<evidence type="ECO:0008006" key="4">
    <source>
        <dbReference type="Google" id="ProtNLM"/>
    </source>
</evidence>
<protein>
    <recommendedName>
        <fullName evidence="4">Retrotransposon gag domain-containing protein</fullName>
    </recommendedName>
</protein>
<dbReference type="STRING" id="200361.A0A453AXK4"/>
<dbReference type="AlphaFoldDB" id="A0A453AXK4"/>
<dbReference type="EnsemblPlants" id="AET2Gv20291900.1">
    <property type="protein sequence ID" value="AET2Gv20291900.1"/>
    <property type="gene ID" value="AET2Gv20291900"/>
</dbReference>
<sequence length="209" mass="22843">MADHVVVHWLYTTISPELLDAVMQPDDTGLTVWAAVDGIFRDNQLARAVYLDAEYHAVVQGDMTVMAYCTKLKQFTDQLRDLGQPMTEPQQVFNLLRGLNQQYHSAIPHITSQVPLPSFLQVRSFLLLEEHRAEQSTRQQSVHALVAGRGSSSTPPAPPPSNTNQGRGRQRRRGRGNGGGGAPPTSPSTPRPPTYPAPALGANSWTGLV</sequence>
<keyword evidence="3" id="KW-1185">Reference proteome</keyword>
<dbReference type="PANTHER" id="PTHR47481">
    <property type="match status" value="1"/>
</dbReference>
<reference evidence="2" key="3">
    <citation type="journal article" date="2017" name="Nature">
        <title>Genome sequence of the progenitor of the wheat D genome Aegilops tauschii.</title>
        <authorList>
            <person name="Luo M.C."/>
            <person name="Gu Y.Q."/>
            <person name="Puiu D."/>
            <person name="Wang H."/>
            <person name="Twardziok S.O."/>
            <person name="Deal K.R."/>
            <person name="Huo N."/>
            <person name="Zhu T."/>
            <person name="Wang L."/>
            <person name="Wang Y."/>
            <person name="McGuire P.E."/>
            <person name="Liu S."/>
            <person name="Long H."/>
            <person name="Ramasamy R.K."/>
            <person name="Rodriguez J.C."/>
            <person name="Van S.L."/>
            <person name="Yuan L."/>
            <person name="Wang Z."/>
            <person name="Xia Z."/>
            <person name="Xiao L."/>
            <person name="Anderson O.D."/>
            <person name="Ouyang S."/>
            <person name="Liang Y."/>
            <person name="Zimin A.V."/>
            <person name="Pertea G."/>
            <person name="Qi P."/>
            <person name="Bennetzen J.L."/>
            <person name="Dai X."/>
            <person name="Dawson M.W."/>
            <person name="Muller H.G."/>
            <person name="Kugler K."/>
            <person name="Rivarola-Duarte L."/>
            <person name="Spannagl M."/>
            <person name="Mayer K.F.X."/>
            <person name="Lu F.H."/>
            <person name="Bevan M.W."/>
            <person name="Leroy P."/>
            <person name="Li P."/>
            <person name="You F.M."/>
            <person name="Sun Q."/>
            <person name="Liu Z."/>
            <person name="Lyons E."/>
            <person name="Wicker T."/>
            <person name="Salzberg S.L."/>
            <person name="Devos K.M."/>
            <person name="Dvorak J."/>
        </authorList>
    </citation>
    <scope>NUCLEOTIDE SEQUENCE [LARGE SCALE GENOMIC DNA]</scope>
    <source>
        <strain evidence="2">cv. AL8/78</strain>
    </source>
</reference>
<dbReference type="Proteomes" id="UP000015105">
    <property type="component" value="Chromosome 2D"/>
</dbReference>
<reference evidence="2" key="4">
    <citation type="submission" date="2019-03" db="UniProtKB">
        <authorList>
            <consortium name="EnsemblPlants"/>
        </authorList>
    </citation>
    <scope>IDENTIFICATION</scope>
</reference>
<feature type="compositionally biased region" description="Pro residues" evidence="1">
    <location>
        <begin position="184"/>
        <end position="196"/>
    </location>
</feature>
<name>A0A453AXK4_AEGTS</name>
<evidence type="ECO:0000313" key="3">
    <source>
        <dbReference type="Proteomes" id="UP000015105"/>
    </source>
</evidence>
<reference evidence="3" key="1">
    <citation type="journal article" date="2014" name="Science">
        <title>Ancient hybridizations among the ancestral genomes of bread wheat.</title>
        <authorList>
            <consortium name="International Wheat Genome Sequencing Consortium,"/>
            <person name="Marcussen T."/>
            <person name="Sandve S.R."/>
            <person name="Heier L."/>
            <person name="Spannagl M."/>
            <person name="Pfeifer M."/>
            <person name="Jakobsen K.S."/>
            <person name="Wulff B.B."/>
            <person name="Steuernagel B."/>
            <person name="Mayer K.F."/>
            <person name="Olsen O.A."/>
        </authorList>
    </citation>
    <scope>NUCLEOTIDE SEQUENCE [LARGE SCALE GENOMIC DNA]</scope>
    <source>
        <strain evidence="3">cv. AL8/78</strain>
    </source>
</reference>
<organism evidence="2 3">
    <name type="scientific">Aegilops tauschii subsp. strangulata</name>
    <name type="common">Goatgrass</name>
    <dbReference type="NCBI Taxonomy" id="200361"/>
    <lineage>
        <taxon>Eukaryota</taxon>
        <taxon>Viridiplantae</taxon>
        <taxon>Streptophyta</taxon>
        <taxon>Embryophyta</taxon>
        <taxon>Tracheophyta</taxon>
        <taxon>Spermatophyta</taxon>
        <taxon>Magnoliopsida</taxon>
        <taxon>Liliopsida</taxon>
        <taxon>Poales</taxon>
        <taxon>Poaceae</taxon>
        <taxon>BOP clade</taxon>
        <taxon>Pooideae</taxon>
        <taxon>Triticodae</taxon>
        <taxon>Triticeae</taxon>
        <taxon>Triticinae</taxon>
        <taxon>Aegilops</taxon>
    </lineage>
</organism>
<proteinExistence type="predicted"/>
<feature type="region of interest" description="Disordered" evidence="1">
    <location>
        <begin position="137"/>
        <end position="209"/>
    </location>
</feature>
<dbReference type="PANTHER" id="PTHR47481:SF42">
    <property type="entry name" value="RHO GTPASE-ACTIVATING PROTEIN GACK-LIKE"/>
    <property type="match status" value="1"/>
</dbReference>